<evidence type="ECO:0000256" key="6">
    <source>
        <dbReference type="ARBA" id="ARBA00022840"/>
    </source>
</evidence>
<dbReference type="AlphaFoldDB" id="A0A8T3YL29"/>
<keyword evidence="4 10" id="KW-0436">Ligase</keyword>
<dbReference type="GO" id="GO:0000049">
    <property type="term" value="F:tRNA binding"/>
    <property type="evidence" value="ECO:0007669"/>
    <property type="project" value="InterPro"/>
</dbReference>
<comment type="caution">
    <text evidence="13">The sequence shown here is derived from an EMBL/GenBank/DDBJ whole genome shotgun (WGS) entry which is preliminary data.</text>
</comment>
<evidence type="ECO:0000256" key="3">
    <source>
        <dbReference type="ARBA" id="ARBA00022490"/>
    </source>
</evidence>
<name>A0A8T3YL29_9ARCH</name>
<dbReference type="GO" id="GO:0006430">
    <property type="term" value="P:lysyl-tRNA aminoacylation"/>
    <property type="evidence" value="ECO:0007669"/>
    <property type="project" value="UniProtKB-UniRule"/>
</dbReference>
<comment type="catalytic activity">
    <reaction evidence="9 10">
        <text>tRNA(Lys) + L-lysine + ATP = L-lysyl-tRNA(Lys) + AMP + diphosphate</text>
        <dbReference type="Rhea" id="RHEA:20792"/>
        <dbReference type="Rhea" id="RHEA-COMP:9696"/>
        <dbReference type="Rhea" id="RHEA-COMP:9697"/>
        <dbReference type="ChEBI" id="CHEBI:30616"/>
        <dbReference type="ChEBI" id="CHEBI:32551"/>
        <dbReference type="ChEBI" id="CHEBI:33019"/>
        <dbReference type="ChEBI" id="CHEBI:78442"/>
        <dbReference type="ChEBI" id="CHEBI:78529"/>
        <dbReference type="ChEBI" id="CHEBI:456215"/>
        <dbReference type="EC" id="6.1.1.6"/>
    </reaction>
</comment>
<dbReference type="GO" id="GO:0005737">
    <property type="term" value="C:cytoplasm"/>
    <property type="evidence" value="ECO:0007669"/>
    <property type="project" value="UniProtKB-SubCell"/>
</dbReference>
<dbReference type="Gene3D" id="1.10.10.770">
    <property type="match status" value="1"/>
</dbReference>
<dbReference type="GO" id="GO:0004826">
    <property type="term" value="F:phenylalanine-tRNA ligase activity"/>
    <property type="evidence" value="ECO:0007669"/>
    <property type="project" value="InterPro"/>
</dbReference>
<dbReference type="Gene3D" id="6.10.20.10">
    <property type="entry name" value="Lysine tRNA ligase, stem contact fold domain"/>
    <property type="match status" value="1"/>
</dbReference>
<dbReference type="InterPro" id="IPR014729">
    <property type="entry name" value="Rossmann-like_a/b/a_fold"/>
</dbReference>
<protein>
    <recommendedName>
        <fullName evidence="10">Lysine--tRNA ligase</fullName>
        <ecNumber evidence="10">6.1.1.6</ecNumber>
    </recommendedName>
    <alternativeName>
        <fullName evidence="10">Lysyl-tRNA synthetase</fullName>
        <shortName evidence="10">LysRS</shortName>
    </alternativeName>
</protein>
<feature type="short sequence motif" description="'KMSKS' region" evidence="10">
    <location>
        <begin position="292"/>
        <end position="296"/>
    </location>
</feature>
<dbReference type="PANTHER" id="PTHR37940">
    <property type="entry name" value="LYSINE--TRNA LIGASE"/>
    <property type="match status" value="1"/>
</dbReference>
<dbReference type="Gene3D" id="1.10.10.350">
    <property type="match status" value="1"/>
</dbReference>
<dbReference type="SUPFAM" id="SSF48163">
    <property type="entry name" value="An anticodon-binding domain of class I aminoacyl-tRNA synthetases"/>
    <property type="match status" value="1"/>
</dbReference>
<evidence type="ECO:0000256" key="10">
    <source>
        <dbReference type="HAMAP-Rule" id="MF_00177"/>
    </source>
</evidence>
<dbReference type="GO" id="GO:0004824">
    <property type="term" value="F:lysine-tRNA ligase activity"/>
    <property type="evidence" value="ECO:0007669"/>
    <property type="project" value="UniProtKB-UniRule"/>
</dbReference>
<evidence type="ECO:0000256" key="9">
    <source>
        <dbReference type="ARBA" id="ARBA00048573"/>
    </source>
</evidence>
<dbReference type="InterPro" id="IPR042078">
    <property type="entry name" value="Lys-tRNA-ligase_SC_fold"/>
</dbReference>
<keyword evidence="5 10" id="KW-0547">Nucleotide-binding</keyword>
<dbReference type="InterPro" id="IPR020751">
    <property type="entry name" value="aa-tRNA-synth_I_codon-bd_sub2"/>
</dbReference>
<dbReference type="InterPro" id="IPR002904">
    <property type="entry name" value="Lys-tRNA-ligase"/>
</dbReference>
<dbReference type="InterPro" id="IPR005146">
    <property type="entry name" value="B3/B4_tRNA-bd"/>
</dbReference>
<reference evidence="13" key="1">
    <citation type="submission" date="2020-07" db="EMBL/GenBank/DDBJ databases">
        <title>Huge and variable diversity of episymbiotic CPR bacteria and DPANN archaea in groundwater ecosystems.</title>
        <authorList>
            <person name="He C.Y."/>
            <person name="Keren R."/>
            <person name="Whittaker M."/>
            <person name="Farag I.F."/>
            <person name="Doudna J."/>
            <person name="Cate J.H.D."/>
            <person name="Banfield J.F."/>
        </authorList>
    </citation>
    <scope>NUCLEOTIDE SEQUENCE</scope>
    <source>
        <strain evidence="13">NC_groundwater_1296_Ag_S-0.2um_52_80</strain>
    </source>
</reference>
<keyword evidence="7 10" id="KW-0648">Protein biosynthesis</keyword>
<comment type="similarity">
    <text evidence="2 10">Belongs to the class-I aminoacyl-tRNA synthetase family.</text>
</comment>
<dbReference type="SUPFAM" id="SSF56037">
    <property type="entry name" value="PheT/TilS domain"/>
    <property type="match status" value="1"/>
</dbReference>
<dbReference type="EMBL" id="JACQPB010000034">
    <property type="protein sequence ID" value="MBI4210400.1"/>
    <property type="molecule type" value="Genomic_DNA"/>
</dbReference>
<keyword evidence="6 10" id="KW-0067">ATP-binding</keyword>
<feature type="region of interest" description="Disordered" evidence="11">
    <location>
        <begin position="1"/>
        <end position="20"/>
    </location>
</feature>
<dbReference type="PANTHER" id="PTHR37940:SF1">
    <property type="entry name" value="LYSINE--TRNA LIGASE"/>
    <property type="match status" value="1"/>
</dbReference>
<keyword evidence="8 10" id="KW-0030">Aminoacyl-tRNA synthetase</keyword>
<evidence type="ECO:0000256" key="7">
    <source>
        <dbReference type="ARBA" id="ARBA00022917"/>
    </source>
</evidence>
<evidence type="ECO:0000313" key="14">
    <source>
        <dbReference type="Proteomes" id="UP000732298"/>
    </source>
</evidence>
<evidence type="ECO:0000256" key="5">
    <source>
        <dbReference type="ARBA" id="ARBA00022741"/>
    </source>
</evidence>
<accession>A0A8T3YL29</accession>
<keyword evidence="3 10" id="KW-0963">Cytoplasm</keyword>
<dbReference type="InterPro" id="IPR001412">
    <property type="entry name" value="aa-tRNA-synth_I_CS"/>
</dbReference>
<evidence type="ECO:0000256" key="4">
    <source>
        <dbReference type="ARBA" id="ARBA00022598"/>
    </source>
</evidence>
<comment type="subcellular location">
    <subcellularLocation>
        <location evidence="1 10">Cytoplasm</location>
    </subcellularLocation>
</comment>
<dbReference type="NCBIfam" id="TIGR00467">
    <property type="entry name" value="lysS_arch"/>
    <property type="match status" value="1"/>
</dbReference>
<dbReference type="Pfam" id="PF01921">
    <property type="entry name" value="tRNA-synt_1f"/>
    <property type="match status" value="1"/>
</dbReference>
<dbReference type="SUPFAM" id="SSF52374">
    <property type="entry name" value="Nucleotidylyl transferase"/>
    <property type="match status" value="1"/>
</dbReference>
<organism evidence="13 14">
    <name type="scientific">Candidatus Iainarchaeum sp</name>
    <dbReference type="NCBI Taxonomy" id="3101447"/>
    <lineage>
        <taxon>Archaea</taxon>
        <taxon>Candidatus Iainarchaeota</taxon>
        <taxon>Candidatus Iainarchaeia</taxon>
        <taxon>Candidatus Iainarchaeales</taxon>
        <taxon>Candidatus Iainarchaeaceae</taxon>
        <taxon>Candidatus Iainarchaeum</taxon>
    </lineage>
</organism>
<gene>
    <name evidence="10 13" type="primary">lysS</name>
    <name evidence="13" type="ORF">HY544_02750</name>
</gene>
<dbReference type="InterPro" id="IPR008925">
    <property type="entry name" value="aa_tRNA-synth_I_cd-bd_sf"/>
</dbReference>
<dbReference type="HAMAP" id="MF_00177">
    <property type="entry name" value="Lys_tRNA_synth_class1"/>
    <property type="match status" value="1"/>
</dbReference>
<evidence type="ECO:0000313" key="13">
    <source>
        <dbReference type="EMBL" id="MBI4210400.1"/>
    </source>
</evidence>
<evidence type="ECO:0000256" key="1">
    <source>
        <dbReference type="ARBA" id="ARBA00004496"/>
    </source>
</evidence>
<dbReference type="Gene3D" id="3.40.50.620">
    <property type="entry name" value="HUPs"/>
    <property type="match status" value="2"/>
</dbReference>
<feature type="short sequence motif" description="'HIGH' region" evidence="10">
    <location>
        <begin position="43"/>
        <end position="51"/>
    </location>
</feature>
<dbReference type="Gene3D" id="3.50.40.10">
    <property type="entry name" value="Phenylalanyl-trna Synthetase, Chain B, domain 3"/>
    <property type="match status" value="1"/>
</dbReference>
<dbReference type="InterPro" id="IPR020825">
    <property type="entry name" value="Phe-tRNA_synthase-like_B3/B4"/>
</dbReference>
<dbReference type="Pfam" id="PF03483">
    <property type="entry name" value="B3_4"/>
    <property type="match status" value="1"/>
</dbReference>
<evidence type="ECO:0000259" key="12">
    <source>
        <dbReference type="SMART" id="SM00873"/>
    </source>
</evidence>
<dbReference type="Proteomes" id="UP000732298">
    <property type="component" value="Unassembled WGS sequence"/>
</dbReference>
<dbReference type="SMART" id="SM00873">
    <property type="entry name" value="B3_4"/>
    <property type="match status" value="1"/>
</dbReference>
<evidence type="ECO:0000256" key="8">
    <source>
        <dbReference type="ARBA" id="ARBA00023146"/>
    </source>
</evidence>
<dbReference type="EC" id="6.1.1.6" evidence="10"/>
<comment type="caution">
    <text evidence="10">Lacks conserved residue(s) required for the propagation of feature annotation.</text>
</comment>
<dbReference type="GO" id="GO:0005524">
    <property type="term" value="F:ATP binding"/>
    <property type="evidence" value="ECO:0007669"/>
    <property type="project" value="UniProtKB-UniRule"/>
</dbReference>
<feature type="domain" description="B3/B4 tRNA-binding" evidence="12">
    <location>
        <begin position="615"/>
        <end position="767"/>
    </location>
</feature>
<proteinExistence type="inferred from homology"/>
<feature type="compositionally biased region" description="Polar residues" evidence="11">
    <location>
        <begin position="1"/>
        <end position="11"/>
    </location>
</feature>
<evidence type="ECO:0000256" key="2">
    <source>
        <dbReference type="ARBA" id="ARBA00005594"/>
    </source>
</evidence>
<evidence type="ECO:0000256" key="11">
    <source>
        <dbReference type="SAM" id="MobiDB-lite"/>
    </source>
</evidence>
<dbReference type="PROSITE" id="PS00178">
    <property type="entry name" value="AA_TRNA_LIGASE_I"/>
    <property type="match status" value="1"/>
</dbReference>
<sequence>MQAKNTGQAESAQKEQWPDRAAKKVIEEKGNLLEYTVAAGITPSGVVHIGNFREIITVDLVARALRRLGKKVRFIYSWDDYDVFRKIPANFPGKEMLEKYLRQPIVDVPDPFGCHKSYAEHNEKALEEELPSMGVSPVFLHQAKKYRACEYAEGMRKALLAKDKIKAILDKWRAEGLEGNWNPVRVFCSKCNTDRTDVTGYDGAYSLTYSCECGFAETFDFRKKGIAKLQWRVDWPMRWAHEKVMFEPSGKEHSSEGGSNTTANEIARTVYGFEPPYHVMYEFIAIKGTGGKMSSSKGNTVDLKEMKSVYEPSIIRYLFVRPIPSKAFEVSFDGDVITIYEAFDRLERVYFGSEQAKPEELEQLRSIYEYSAVEIPESMPFQPSFRHVTTVLQLNLMDEAKAHAYFTAMAKTAFDHARLRTRISCAKHWLENYAPPQFVFRVQDSASEAAVSMPRLHKDALLGFSVSLRAGMDEDSISAAFKKAAESHSIKVADLFRSAYLMLLDRERGPRLFQVIENIGPEKVMALAQELNSKMPAQRKVHSIAGIGALRKLLDFGVSGDIRSKFPGLRIGVVLVEGADNSSKNPEIAGLLRVGEARFRELHFGRDLASIKTIKSWREAYSSFGAKPKESRSSIEAIAKRVLKGDQLPSINALVDIYNYISIKYVLPVGGEDVSRLKGPLRLRYADGGEPFSRIGSSDNEPAEKGEVIYADDEGAVCRRFNWREADRTKLVEGTQNAVIFVESLSADEPLEEALEELALLIKRFCPCKVSTFIA</sequence>